<keyword evidence="1" id="KW-0472">Membrane</keyword>
<keyword evidence="1" id="KW-1133">Transmembrane helix</keyword>
<dbReference type="EMBL" id="LAZR01007429">
    <property type="protein sequence ID" value="KKM85331.1"/>
    <property type="molecule type" value="Genomic_DNA"/>
</dbReference>
<keyword evidence="1" id="KW-0812">Transmembrane</keyword>
<reference evidence="2" key="1">
    <citation type="journal article" date="2015" name="Nature">
        <title>Complex archaea that bridge the gap between prokaryotes and eukaryotes.</title>
        <authorList>
            <person name="Spang A."/>
            <person name="Saw J.H."/>
            <person name="Jorgensen S.L."/>
            <person name="Zaremba-Niedzwiedzka K."/>
            <person name="Martijn J."/>
            <person name="Lind A.E."/>
            <person name="van Eijk R."/>
            <person name="Schleper C."/>
            <person name="Guy L."/>
            <person name="Ettema T.J."/>
        </authorList>
    </citation>
    <scope>NUCLEOTIDE SEQUENCE</scope>
</reference>
<protein>
    <submittedName>
        <fullName evidence="2">Uncharacterized protein</fullName>
    </submittedName>
</protein>
<name>A0A0F9LDM9_9ZZZZ</name>
<evidence type="ECO:0000313" key="2">
    <source>
        <dbReference type="EMBL" id="KKM85331.1"/>
    </source>
</evidence>
<comment type="caution">
    <text evidence="2">The sequence shown here is derived from an EMBL/GenBank/DDBJ whole genome shotgun (WGS) entry which is preliminary data.</text>
</comment>
<dbReference type="AlphaFoldDB" id="A0A0F9LDM9"/>
<evidence type="ECO:0000256" key="1">
    <source>
        <dbReference type="SAM" id="Phobius"/>
    </source>
</evidence>
<accession>A0A0F9LDM9</accession>
<feature type="transmembrane region" description="Helical" evidence="1">
    <location>
        <begin position="20"/>
        <end position="39"/>
    </location>
</feature>
<sequence>MSIKTIVRREEEEEEGGEKNLLSGGLVLGAFLILVYAIPKYVTREEQRRRYER</sequence>
<gene>
    <name evidence="2" type="ORF">LCGC14_1290190</name>
</gene>
<proteinExistence type="predicted"/>
<organism evidence="2">
    <name type="scientific">marine sediment metagenome</name>
    <dbReference type="NCBI Taxonomy" id="412755"/>
    <lineage>
        <taxon>unclassified sequences</taxon>
        <taxon>metagenomes</taxon>
        <taxon>ecological metagenomes</taxon>
    </lineage>
</organism>